<dbReference type="AlphaFoldDB" id="A0A427XGJ1"/>
<dbReference type="OrthoDB" id="10682174at2759"/>
<reference evidence="3 4" key="1">
    <citation type="submission" date="2018-11" db="EMBL/GenBank/DDBJ databases">
        <title>Genome sequence of Apiotrichum porosum DSM 27194.</title>
        <authorList>
            <person name="Aliyu H."/>
            <person name="Gorte O."/>
            <person name="Ochsenreither K."/>
        </authorList>
    </citation>
    <scope>NUCLEOTIDE SEQUENCE [LARGE SCALE GENOMIC DNA]</scope>
    <source>
        <strain evidence="3 4">DSM 27194</strain>
    </source>
</reference>
<sequence>MHPFYNINPSRYSTMDMSVTPRWNTTFAGSPWSSYVAGMAGEGPSQTTTTVNASTTVSGVSASIMLSMYGSGVWFHGDVDSETNDLWEDGYHPFRQPFSLTLNQELQALDRPSNGELAGVGGLNVQPYAVTFRNKGGTSTFKAVTLALGIQTDAVEYWVQNGAQNSFFTSRGNWTVVHQIGGGGGQQPIPYEHLVGNASIASTTPQTSFLVPANTSLIMINGTMGPTQYNAKVKLSPPAPDAYNNVNNTGVKWYETYHQWVARDAVIYVAALDPATDYNVTIVGNSSNEYDLSEIGLHSVTFWNATYNTTNTTNQSNPDSTGNNESNPQESSKSVTSPGTIAGAVVGGVVGVILGALLAYFVGKRLIRHRQQKRHKNDSGTFVIDESGDAAVYTPYDLEKPAPHHANLEEYFTSYDNTSERTQ</sequence>
<keyword evidence="4" id="KW-1185">Reference proteome</keyword>
<accession>A0A427XGJ1</accession>
<keyword evidence="2" id="KW-1133">Transmembrane helix</keyword>
<evidence type="ECO:0000313" key="4">
    <source>
        <dbReference type="Proteomes" id="UP000279236"/>
    </source>
</evidence>
<dbReference type="Proteomes" id="UP000279236">
    <property type="component" value="Unassembled WGS sequence"/>
</dbReference>
<evidence type="ECO:0008006" key="5">
    <source>
        <dbReference type="Google" id="ProtNLM"/>
    </source>
</evidence>
<proteinExistence type="predicted"/>
<keyword evidence="2" id="KW-0472">Membrane</keyword>
<gene>
    <name evidence="3" type="ORF">EHS24_002939</name>
</gene>
<dbReference type="EMBL" id="RSCE01000014">
    <property type="protein sequence ID" value="RSH77873.1"/>
    <property type="molecule type" value="Genomic_DNA"/>
</dbReference>
<feature type="transmembrane region" description="Helical" evidence="2">
    <location>
        <begin position="341"/>
        <end position="363"/>
    </location>
</feature>
<dbReference type="GeneID" id="39587482"/>
<evidence type="ECO:0000313" key="3">
    <source>
        <dbReference type="EMBL" id="RSH77873.1"/>
    </source>
</evidence>
<name>A0A427XGJ1_9TREE</name>
<keyword evidence="2" id="KW-0812">Transmembrane</keyword>
<organism evidence="3 4">
    <name type="scientific">Apiotrichum porosum</name>
    <dbReference type="NCBI Taxonomy" id="105984"/>
    <lineage>
        <taxon>Eukaryota</taxon>
        <taxon>Fungi</taxon>
        <taxon>Dikarya</taxon>
        <taxon>Basidiomycota</taxon>
        <taxon>Agaricomycotina</taxon>
        <taxon>Tremellomycetes</taxon>
        <taxon>Trichosporonales</taxon>
        <taxon>Trichosporonaceae</taxon>
        <taxon>Apiotrichum</taxon>
    </lineage>
</organism>
<feature type="compositionally biased region" description="Polar residues" evidence="1">
    <location>
        <begin position="318"/>
        <end position="337"/>
    </location>
</feature>
<dbReference type="RefSeq" id="XP_028473020.1">
    <property type="nucleotide sequence ID" value="XM_028618653.1"/>
</dbReference>
<comment type="caution">
    <text evidence="3">The sequence shown here is derived from an EMBL/GenBank/DDBJ whole genome shotgun (WGS) entry which is preliminary data.</text>
</comment>
<evidence type="ECO:0000256" key="1">
    <source>
        <dbReference type="SAM" id="MobiDB-lite"/>
    </source>
</evidence>
<protein>
    <recommendedName>
        <fullName evidence="5">Mid2 domain-containing protein</fullName>
    </recommendedName>
</protein>
<feature type="region of interest" description="Disordered" evidence="1">
    <location>
        <begin position="310"/>
        <end position="337"/>
    </location>
</feature>
<evidence type="ECO:0000256" key="2">
    <source>
        <dbReference type="SAM" id="Phobius"/>
    </source>
</evidence>